<dbReference type="RefSeq" id="WP_135482494.1">
    <property type="nucleotide sequence ID" value="NZ_SRMF01000002.1"/>
</dbReference>
<dbReference type="EC" id="4.2.-.-" evidence="4"/>
<comment type="caution">
    <text evidence="6">The sequence shown here is derived from an EMBL/GenBank/DDBJ whole genome shotgun (WGS) entry which is preliminary data.</text>
</comment>
<dbReference type="InterPro" id="IPR036754">
    <property type="entry name" value="YbaK/aa-tRNA-synt-asso_dom_sf"/>
</dbReference>
<dbReference type="GO" id="GO:0002161">
    <property type="term" value="F:aminoacyl-tRNA deacylase activity"/>
    <property type="evidence" value="ECO:0007669"/>
    <property type="project" value="InterPro"/>
</dbReference>
<organism evidence="6 7">
    <name type="scientific">Natronospirillum operosum</name>
    <dbReference type="NCBI Taxonomy" id="2759953"/>
    <lineage>
        <taxon>Bacteria</taxon>
        <taxon>Pseudomonadati</taxon>
        <taxon>Pseudomonadota</taxon>
        <taxon>Gammaproteobacteria</taxon>
        <taxon>Oceanospirillales</taxon>
        <taxon>Natronospirillaceae</taxon>
        <taxon>Natronospirillum</taxon>
    </lineage>
</organism>
<dbReference type="NCBIfam" id="TIGR00011">
    <property type="entry name" value="YbaK_EbsC"/>
    <property type="match status" value="1"/>
</dbReference>
<keyword evidence="7" id="KW-1185">Reference proteome</keyword>
<dbReference type="CDD" id="cd00002">
    <property type="entry name" value="YbaK_deacylase"/>
    <property type="match status" value="1"/>
</dbReference>
<protein>
    <recommendedName>
        <fullName evidence="4">Cys-tRNA(Pro)/Cys-tRNA(Cys) deacylase</fullName>
        <ecNumber evidence="4">4.2.-.-</ecNumber>
    </recommendedName>
</protein>
<gene>
    <name evidence="6" type="primary">ybaK</name>
    <name evidence="6" type="ORF">E4656_07060</name>
</gene>
<dbReference type="GO" id="GO:0006412">
    <property type="term" value="P:translation"/>
    <property type="evidence" value="ECO:0007669"/>
    <property type="project" value="UniProtKB-KW"/>
</dbReference>
<dbReference type="SUPFAM" id="SSF55826">
    <property type="entry name" value="YbaK/ProRS associated domain"/>
    <property type="match status" value="1"/>
</dbReference>
<reference evidence="6 7" key="1">
    <citation type="submission" date="2019-04" db="EMBL/GenBank/DDBJ databases">
        <title>Natronospirillum operosus gen. nov., sp. nov., a haloalkaliphilic satellite isolated from decaying biomass of laboratory culture of cyanobacterium Geitlerinema sp. and proposal of Natronospirillaceae fam. nov. and Saccharospirillaceae fam. nov.</title>
        <authorList>
            <person name="Kevbrin V."/>
            <person name="Boltyanskaya Y."/>
            <person name="Koziaeva V."/>
            <person name="Grouzdev D.S."/>
            <person name="Park M."/>
            <person name="Cho J."/>
        </authorList>
    </citation>
    <scope>NUCLEOTIDE SEQUENCE [LARGE SCALE GENOMIC DNA]</scope>
    <source>
        <strain evidence="6 7">G-116</strain>
    </source>
</reference>
<dbReference type="InterPro" id="IPR004369">
    <property type="entry name" value="Prolyl-tRNA_editing_YbaK/EbsC"/>
</dbReference>
<evidence type="ECO:0000259" key="5">
    <source>
        <dbReference type="Pfam" id="PF04073"/>
    </source>
</evidence>
<dbReference type="PANTHER" id="PTHR30411:SF0">
    <property type="entry name" value="CYS-TRNA(PRO)_CYS-TRNA(CYS) DEACYLASE YBAK"/>
    <property type="match status" value="1"/>
</dbReference>
<dbReference type="AlphaFoldDB" id="A0A4Z0W9T5"/>
<name>A0A4Z0W9T5_9GAMM</name>
<dbReference type="Pfam" id="PF04073">
    <property type="entry name" value="tRNA_edit"/>
    <property type="match status" value="1"/>
</dbReference>
<keyword evidence="3 4" id="KW-0456">Lyase</keyword>
<evidence type="ECO:0000256" key="1">
    <source>
        <dbReference type="ARBA" id="ARBA00009798"/>
    </source>
</evidence>
<proteinExistence type="inferred from homology"/>
<evidence type="ECO:0000256" key="4">
    <source>
        <dbReference type="PIRNR" id="PIRNR006181"/>
    </source>
</evidence>
<dbReference type="GO" id="GO:0016829">
    <property type="term" value="F:lyase activity"/>
    <property type="evidence" value="ECO:0007669"/>
    <property type="project" value="UniProtKB-KW"/>
</dbReference>
<dbReference type="PANTHER" id="PTHR30411">
    <property type="entry name" value="CYTOPLASMIC PROTEIN"/>
    <property type="match status" value="1"/>
</dbReference>
<dbReference type="EMBL" id="SRMF01000002">
    <property type="protein sequence ID" value="TGG93939.1"/>
    <property type="molecule type" value="Genomic_DNA"/>
</dbReference>
<comment type="similarity">
    <text evidence="1 4">Belongs to the prolyl-tRNA editing family. YbaK/EbsC subfamily.</text>
</comment>
<evidence type="ECO:0000256" key="3">
    <source>
        <dbReference type="ARBA" id="ARBA00023239"/>
    </source>
</evidence>
<keyword evidence="2 4" id="KW-0648">Protein biosynthesis</keyword>
<sequence length="154" mass="16372">MTPAVRMVEAARVPFRVHEYTHDAGAGTYGQEAADKLGLPAEQVFKTLVVQLDSGRLAVALVPVTAQLNLKNLARATGAKKAAMAAPVDVQRATGYVLGGVSPLGQKKRLATWIDQSALEHEVIYVSAGRRGLELELATADLQRLTAGQFAPLI</sequence>
<dbReference type="Proteomes" id="UP000297475">
    <property type="component" value="Unassembled WGS sequence"/>
</dbReference>
<feature type="domain" description="YbaK/aminoacyl-tRNA synthetase-associated" evidence="5">
    <location>
        <begin position="29"/>
        <end position="145"/>
    </location>
</feature>
<dbReference type="OrthoDB" id="9809296at2"/>
<evidence type="ECO:0000313" key="6">
    <source>
        <dbReference type="EMBL" id="TGG93939.1"/>
    </source>
</evidence>
<dbReference type="Gene3D" id="3.90.960.10">
    <property type="entry name" value="YbaK/aminoacyl-tRNA synthetase-associated domain"/>
    <property type="match status" value="1"/>
</dbReference>
<evidence type="ECO:0000256" key="2">
    <source>
        <dbReference type="ARBA" id="ARBA00022917"/>
    </source>
</evidence>
<dbReference type="PIRSF" id="PIRSF006181">
    <property type="entry name" value="EbsC_YbaK"/>
    <property type="match status" value="1"/>
</dbReference>
<dbReference type="InterPro" id="IPR007214">
    <property type="entry name" value="YbaK/aa-tRNA-synth-assoc-dom"/>
</dbReference>
<accession>A0A4Z0W9T5</accession>
<evidence type="ECO:0000313" key="7">
    <source>
        <dbReference type="Proteomes" id="UP000297475"/>
    </source>
</evidence>